<proteinExistence type="predicted"/>
<name>A0ABW1BJI7_9ACTN</name>
<dbReference type="InterPro" id="IPR013381">
    <property type="entry name" value="CRISPR-assoc_prot_Cse1"/>
</dbReference>
<dbReference type="Pfam" id="PF09481">
    <property type="entry name" value="CRISPR_Cse1"/>
    <property type="match status" value="1"/>
</dbReference>
<dbReference type="RefSeq" id="WP_272173452.1">
    <property type="nucleotide sequence ID" value="NZ_JAQOSL010000117.1"/>
</dbReference>
<organism evidence="1 2">
    <name type="scientific">Streptomyces heilongjiangensis</name>
    <dbReference type="NCBI Taxonomy" id="945052"/>
    <lineage>
        <taxon>Bacteria</taxon>
        <taxon>Bacillati</taxon>
        <taxon>Actinomycetota</taxon>
        <taxon>Actinomycetes</taxon>
        <taxon>Kitasatosporales</taxon>
        <taxon>Streptomycetaceae</taxon>
        <taxon>Streptomyces</taxon>
    </lineage>
</organism>
<dbReference type="EMBL" id="JBHSNZ010000046">
    <property type="protein sequence ID" value="MFC5812946.1"/>
    <property type="molecule type" value="Genomic_DNA"/>
</dbReference>
<gene>
    <name evidence="1" type="ORF">ACFQGO_36480</name>
</gene>
<keyword evidence="2" id="KW-1185">Reference proteome</keyword>
<reference evidence="2" key="1">
    <citation type="journal article" date="2019" name="Int. J. Syst. Evol. Microbiol.">
        <title>The Global Catalogue of Microorganisms (GCM) 10K type strain sequencing project: providing services to taxonomists for standard genome sequencing and annotation.</title>
        <authorList>
            <consortium name="The Broad Institute Genomics Platform"/>
            <consortium name="The Broad Institute Genome Sequencing Center for Infectious Disease"/>
            <person name="Wu L."/>
            <person name="Ma J."/>
        </authorList>
    </citation>
    <scope>NUCLEOTIDE SEQUENCE [LARGE SCALE GENOMIC DNA]</scope>
    <source>
        <strain evidence="2">JCM 9918</strain>
    </source>
</reference>
<evidence type="ECO:0000313" key="1">
    <source>
        <dbReference type="EMBL" id="MFC5812946.1"/>
    </source>
</evidence>
<protein>
    <submittedName>
        <fullName evidence="1">Type I-E CRISPR-associated protein Cse1/CasA</fullName>
    </submittedName>
</protein>
<evidence type="ECO:0000313" key="2">
    <source>
        <dbReference type="Proteomes" id="UP001596112"/>
    </source>
</evidence>
<comment type="caution">
    <text evidence="1">The sequence shown here is derived from an EMBL/GenBank/DDBJ whole genome shotgun (WGS) entry which is preliminary data.</text>
</comment>
<accession>A0ABW1BJI7</accession>
<sequence>MSEAPPSGPAEQRLSWDPRRKPCIPAITVDGAPAHHSLRALLAGADELAALDCTSPGENVAVIEHLLAICFASGTCPSSDEEWRAWVVGKRSLAPAAAWLARQPDDSWDLFHPTAPLLQNSQLAADLAESGTGTAQLVIEHAGDYNQHFDHHHLELDNPLSAADAFRATLTQHVYGPYGRARMPGKRLGAKVTNLAAGRLTGRIRVVALGQTLGETLRLNLYPPDGPGDWLNTSWTTGDIERRTFTEKAKPRLPRSSADLHSALGRSVLLRADRGPQGQVVVDRVLIGAGEILELDPGRHLQDAVFSKTTNGLKKPLWPSPSRALWQEAHALYSAVKDDRTGLYARLRSLPYERTGTGAPYQLWAVGLLANKTLPLTWTHGAYPYAPGMAAHLYRASRRGSDIAEYIARSLKNAAILAAETAFPAMRGADEAGQVARLDARWAFWPAAEDPFHELLDEVVDRGPEDDDPVSEPLVAYALGLMRTARTQMLQRLDTLPPNDRNHRARARAVRRFDEDMSHDWAPAELRGEIARD</sequence>
<dbReference type="Proteomes" id="UP001596112">
    <property type="component" value="Unassembled WGS sequence"/>
</dbReference>